<protein>
    <submittedName>
        <fullName evidence="1">Uncharacterized protein</fullName>
    </submittedName>
</protein>
<sequence length="68" mass="7919">MNKLVLFYVNISIDQQSTDNDTWKPVENDVVSVFVSIFVKQVMRAEWTSLICFLKKFMGKNGRKTNES</sequence>
<name>A0A4Z2CUT7_SCHJA</name>
<organism evidence="1 2">
    <name type="scientific">Schistosoma japonicum</name>
    <name type="common">Blood fluke</name>
    <dbReference type="NCBI Taxonomy" id="6182"/>
    <lineage>
        <taxon>Eukaryota</taxon>
        <taxon>Metazoa</taxon>
        <taxon>Spiralia</taxon>
        <taxon>Lophotrochozoa</taxon>
        <taxon>Platyhelminthes</taxon>
        <taxon>Trematoda</taxon>
        <taxon>Digenea</taxon>
        <taxon>Strigeidida</taxon>
        <taxon>Schistosomatoidea</taxon>
        <taxon>Schistosomatidae</taxon>
        <taxon>Schistosoma</taxon>
    </lineage>
</organism>
<keyword evidence="2" id="KW-1185">Reference proteome</keyword>
<proteinExistence type="predicted"/>
<feature type="non-terminal residue" evidence="1">
    <location>
        <position position="68"/>
    </location>
</feature>
<comment type="caution">
    <text evidence="1">The sequence shown here is derived from an EMBL/GenBank/DDBJ whole genome shotgun (WGS) entry which is preliminary data.</text>
</comment>
<dbReference type="EMBL" id="SKCS01000422">
    <property type="protein sequence ID" value="TNN07770.1"/>
    <property type="molecule type" value="Genomic_DNA"/>
</dbReference>
<reference evidence="1 2" key="1">
    <citation type="submission" date="2019-03" db="EMBL/GenBank/DDBJ databases">
        <title>An improved genome assembly of the fluke Schistosoma japonicum.</title>
        <authorList>
            <person name="Hu W."/>
            <person name="Luo F."/>
            <person name="Yin M."/>
            <person name="Mo X."/>
            <person name="Sun C."/>
            <person name="Wu Q."/>
            <person name="Zhu B."/>
            <person name="Xiang M."/>
            <person name="Wang J."/>
            <person name="Wang Y."/>
            <person name="Zhang T."/>
            <person name="Xu B."/>
            <person name="Zheng H."/>
            <person name="Feng Z."/>
        </authorList>
    </citation>
    <scope>NUCLEOTIDE SEQUENCE [LARGE SCALE GENOMIC DNA]</scope>
    <source>
        <strain evidence="1">HuSjv2</strain>
        <tissue evidence="1">Worms</tissue>
    </source>
</reference>
<dbReference type="Proteomes" id="UP000311919">
    <property type="component" value="Unassembled WGS sequence"/>
</dbReference>
<evidence type="ECO:0000313" key="2">
    <source>
        <dbReference type="Proteomes" id="UP000311919"/>
    </source>
</evidence>
<dbReference type="AlphaFoldDB" id="A0A4Z2CUT7"/>
<evidence type="ECO:0000313" key="1">
    <source>
        <dbReference type="EMBL" id="TNN07770.1"/>
    </source>
</evidence>
<accession>A0A4Z2CUT7</accession>
<gene>
    <name evidence="1" type="ORF">EWB00_007524</name>
</gene>